<dbReference type="KEGG" id="cbr:CBG_18566"/>
<reference evidence="2 3" key="1">
    <citation type="journal article" date="2003" name="PLoS Biol.">
        <title>The genome sequence of Caenorhabditis briggsae: a platform for comparative genomics.</title>
        <authorList>
            <person name="Stein L.D."/>
            <person name="Bao Z."/>
            <person name="Blasiar D."/>
            <person name="Blumenthal T."/>
            <person name="Brent M.R."/>
            <person name="Chen N."/>
            <person name="Chinwalla A."/>
            <person name="Clarke L."/>
            <person name="Clee C."/>
            <person name="Coghlan A."/>
            <person name="Coulson A."/>
            <person name="D'Eustachio P."/>
            <person name="Fitch D.H."/>
            <person name="Fulton L.A."/>
            <person name="Fulton R.E."/>
            <person name="Griffiths-Jones S."/>
            <person name="Harris T.W."/>
            <person name="Hillier L.W."/>
            <person name="Kamath R."/>
            <person name="Kuwabara P.E."/>
            <person name="Mardis E.R."/>
            <person name="Marra M.A."/>
            <person name="Miner T.L."/>
            <person name="Minx P."/>
            <person name="Mullikin J.C."/>
            <person name="Plumb R.W."/>
            <person name="Rogers J."/>
            <person name="Schein J.E."/>
            <person name="Sohrmann M."/>
            <person name="Spieth J."/>
            <person name="Stajich J.E."/>
            <person name="Wei C."/>
            <person name="Willey D."/>
            <person name="Wilson R.K."/>
            <person name="Durbin R."/>
            <person name="Waterston R.H."/>
        </authorList>
    </citation>
    <scope>NUCLEOTIDE SEQUENCE [LARGE SCALE GENOMIC DNA]</scope>
    <source>
        <strain evidence="2 3">AF16</strain>
    </source>
</reference>
<dbReference type="SUPFAM" id="SSF54695">
    <property type="entry name" value="POZ domain"/>
    <property type="match status" value="1"/>
</dbReference>
<dbReference type="CTD" id="8580361"/>
<dbReference type="PANTHER" id="PTHR22744">
    <property type="entry name" value="HELIX LOOP HELIX PROTEIN 21-RELATED"/>
    <property type="match status" value="1"/>
</dbReference>
<dbReference type="InterPro" id="IPR000210">
    <property type="entry name" value="BTB/POZ_dom"/>
</dbReference>
<dbReference type="eggNOG" id="ENOG502TJPA">
    <property type="taxonomic scope" value="Eukaryota"/>
</dbReference>
<dbReference type="GeneID" id="8580361"/>
<proteinExistence type="predicted"/>
<dbReference type="InParanoid" id="A8XTL3"/>
<name>A8XTL3_CAEBR</name>
<dbReference type="Gene3D" id="3.30.710.10">
    <property type="entry name" value="Potassium Channel Kv1.1, Chain A"/>
    <property type="match status" value="1"/>
</dbReference>
<dbReference type="HOGENOM" id="CLU_1225746_0_0_1"/>
<feature type="domain" description="BTB" evidence="1">
    <location>
        <begin position="14"/>
        <end position="81"/>
    </location>
</feature>
<keyword evidence="3" id="KW-1185">Reference proteome</keyword>
<dbReference type="WormBase" id="CBG18566">
    <property type="protein sequence ID" value="CBP47850"/>
    <property type="gene ID" value="WBGene00037960"/>
</dbReference>
<dbReference type="PANTHER" id="PTHR22744:SF14">
    <property type="entry name" value="BTB DOMAIN-CONTAINING PROTEIN-RELATED"/>
    <property type="match status" value="1"/>
</dbReference>
<dbReference type="SMART" id="SM00225">
    <property type="entry name" value="BTB"/>
    <property type="match status" value="1"/>
</dbReference>
<dbReference type="Pfam" id="PF00651">
    <property type="entry name" value="BTB"/>
    <property type="match status" value="1"/>
</dbReference>
<evidence type="ECO:0000313" key="2">
    <source>
        <dbReference type="EMBL" id="CAP35990.1"/>
    </source>
</evidence>
<dbReference type="RefSeq" id="XP_002638364.1">
    <property type="nucleotide sequence ID" value="XM_002638318.1"/>
</dbReference>
<sequence length="226" mass="26246">MDPFELAFAETDKTDAILVVNGKKLHVNKALLSIHSEHFNTLFNSDFKEKSMSEIEIKDVEFEDFVTLLSLIMPETMPLKIQKFEKLLELSDRFLIPAAKRHVALFIAQSDMDKEEKLILADKFDLEILRNNALADFSPTIPTTLTPFSTRISRKNQWPKSKLRMWNLKILSHCSVMPEALPLDSNQNTSKNARNFWNSPIDFCFQSPNATWLFSLLSRIWIRRRS</sequence>
<evidence type="ECO:0000259" key="1">
    <source>
        <dbReference type="PROSITE" id="PS50097"/>
    </source>
</evidence>
<gene>
    <name evidence="2 4" type="ORF">CBG18566</name>
    <name evidence="2" type="ORF">CBG_18566</name>
</gene>
<dbReference type="EMBL" id="HE601466">
    <property type="protein sequence ID" value="CAP35990.1"/>
    <property type="molecule type" value="Genomic_DNA"/>
</dbReference>
<dbReference type="PROSITE" id="PS50097">
    <property type="entry name" value="BTB"/>
    <property type="match status" value="1"/>
</dbReference>
<dbReference type="CDD" id="cd18186">
    <property type="entry name" value="BTB_POZ_ZBTB_KLHL-like"/>
    <property type="match status" value="1"/>
</dbReference>
<dbReference type="AlphaFoldDB" id="A8XTL3"/>
<dbReference type="Proteomes" id="UP000008549">
    <property type="component" value="Unassembled WGS sequence"/>
</dbReference>
<evidence type="ECO:0000313" key="4">
    <source>
        <dbReference type="WormBase" id="CBG18566"/>
    </source>
</evidence>
<reference evidence="2 3" key="2">
    <citation type="journal article" date="2011" name="PLoS Genet.">
        <title>Caenorhabditis briggsae recombinant inbred line genotypes reveal inter-strain incompatibility and the evolution of recombination.</title>
        <authorList>
            <person name="Ross J.A."/>
            <person name="Koboldt D.C."/>
            <person name="Staisch J.E."/>
            <person name="Chamberlin H.M."/>
            <person name="Gupta B.P."/>
            <person name="Miller R.D."/>
            <person name="Baird S.E."/>
            <person name="Haag E.S."/>
        </authorList>
    </citation>
    <scope>NUCLEOTIDE SEQUENCE [LARGE SCALE GENOMIC DNA]</scope>
    <source>
        <strain evidence="2 3">AF16</strain>
    </source>
</reference>
<dbReference type="InterPro" id="IPR011333">
    <property type="entry name" value="SKP1/BTB/POZ_sf"/>
</dbReference>
<organism evidence="2 3">
    <name type="scientific">Caenorhabditis briggsae</name>
    <dbReference type="NCBI Taxonomy" id="6238"/>
    <lineage>
        <taxon>Eukaryota</taxon>
        <taxon>Metazoa</taxon>
        <taxon>Ecdysozoa</taxon>
        <taxon>Nematoda</taxon>
        <taxon>Chromadorea</taxon>
        <taxon>Rhabditida</taxon>
        <taxon>Rhabditina</taxon>
        <taxon>Rhabditomorpha</taxon>
        <taxon>Rhabditoidea</taxon>
        <taxon>Rhabditidae</taxon>
        <taxon>Peloderinae</taxon>
        <taxon>Caenorhabditis</taxon>
    </lineage>
</organism>
<evidence type="ECO:0000313" key="3">
    <source>
        <dbReference type="Proteomes" id="UP000008549"/>
    </source>
</evidence>
<protein>
    <submittedName>
        <fullName evidence="2">Protein CBG18566</fullName>
    </submittedName>
</protein>
<accession>A8XTL3</accession>